<keyword evidence="3" id="KW-1185">Reference proteome</keyword>
<feature type="region of interest" description="Disordered" evidence="1">
    <location>
        <begin position="29"/>
        <end position="92"/>
    </location>
</feature>
<dbReference type="AlphaFoldDB" id="A0A9D4UA55"/>
<evidence type="ECO:0000313" key="3">
    <source>
        <dbReference type="Proteomes" id="UP000886520"/>
    </source>
</evidence>
<proteinExistence type="predicted"/>
<feature type="compositionally biased region" description="Polar residues" evidence="1">
    <location>
        <begin position="74"/>
        <end position="92"/>
    </location>
</feature>
<comment type="caution">
    <text evidence="2">The sequence shown here is derived from an EMBL/GenBank/DDBJ whole genome shotgun (WGS) entry which is preliminary data.</text>
</comment>
<evidence type="ECO:0000256" key="1">
    <source>
        <dbReference type="SAM" id="MobiDB-lite"/>
    </source>
</evidence>
<gene>
    <name evidence="2" type="ORF">GOP47_0020949</name>
</gene>
<feature type="compositionally biased region" description="Basic and acidic residues" evidence="1">
    <location>
        <begin position="29"/>
        <end position="67"/>
    </location>
</feature>
<evidence type="ECO:0000313" key="2">
    <source>
        <dbReference type="EMBL" id="KAI5064279.1"/>
    </source>
</evidence>
<sequence length="92" mass="10134">MKEALKNAYADAEKMVQNVDANMGAMVDKMKAQGPEERMQASLKADRKKADAEDKAEARKIEHHAEEAPPPAHGNSNWLPSHPISQDPKSQS</sequence>
<dbReference type="Proteomes" id="UP000886520">
    <property type="component" value="Chromosome 20"/>
</dbReference>
<reference evidence="2" key="1">
    <citation type="submission" date="2021-01" db="EMBL/GenBank/DDBJ databases">
        <title>Adiantum capillus-veneris genome.</title>
        <authorList>
            <person name="Fang Y."/>
            <person name="Liao Q."/>
        </authorList>
    </citation>
    <scope>NUCLEOTIDE SEQUENCE</scope>
    <source>
        <strain evidence="2">H3</strain>
        <tissue evidence="2">Leaf</tissue>
    </source>
</reference>
<name>A0A9D4UA55_ADICA</name>
<organism evidence="2 3">
    <name type="scientific">Adiantum capillus-veneris</name>
    <name type="common">Maidenhair fern</name>
    <dbReference type="NCBI Taxonomy" id="13818"/>
    <lineage>
        <taxon>Eukaryota</taxon>
        <taxon>Viridiplantae</taxon>
        <taxon>Streptophyta</taxon>
        <taxon>Embryophyta</taxon>
        <taxon>Tracheophyta</taxon>
        <taxon>Polypodiopsida</taxon>
        <taxon>Polypodiidae</taxon>
        <taxon>Polypodiales</taxon>
        <taxon>Pteridineae</taxon>
        <taxon>Pteridaceae</taxon>
        <taxon>Vittarioideae</taxon>
        <taxon>Adiantum</taxon>
    </lineage>
</organism>
<accession>A0A9D4UA55</accession>
<dbReference type="EMBL" id="JABFUD020000020">
    <property type="protein sequence ID" value="KAI5064279.1"/>
    <property type="molecule type" value="Genomic_DNA"/>
</dbReference>
<protein>
    <submittedName>
        <fullName evidence="2">Uncharacterized protein</fullName>
    </submittedName>
</protein>